<dbReference type="InterPro" id="IPR000477">
    <property type="entry name" value="RT_dom"/>
</dbReference>
<dbReference type="AlphaFoldDB" id="A0AB39HXV9"/>
<dbReference type="EC" id="2.7.7.49" evidence="1"/>
<dbReference type="PANTHER" id="PTHR34047">
    <property type="entry name" value="NUCLEAR INTRON MATURASE 1, MITOCHONDRIAL-RELATED"/>
    <property type="match status" value="1"/>
</dbReference>
<dbReference type="PANTHER" id="PTHR34047:SF7">
    <property type="entry name" value="RNA-DIRECTED DNA POLYMERASE"/>
    <property type="match status" value="1"/>
</dbReference>
<organism evidence="11">
    <name type="scientific">Pseudomonas sp. Hg7Tf</name>
    <dbReference type="NCBI Taxonomy" id="3236988"/>
    <lineage>
        <taxon>Bacteria</taxon>
        <taxon>Pseudomonadati</taxon>
        <taxon>Pseudomonadota</taxon>
        <taxon>Gammaproteobacteria</taxon>
        <taxon>Pseudomonadales</taxon>
        <taxon>Pseudomonadaceae</taxon>
        <taxon>Pseudomonas</taxon>
    </lineage>
</organism>
<evidence type="ECO:0000313" key="11">
    <source>
        <dbReference type="EMBL" id="XDK37104.1"/>
    </source>
</evidence>
<evidence type="ECO:0000256" key="9">
    <source>
        <dbReference type="ARBA" id="ARBA00048173"/>
    </source>
</evidence>
<protein>
    <recommendedName>
        <fullName evidence="1">RNA-directed DNA polymerase</fullName>
        <ecNumber evidence="1">2.7.7.49</ecNumber>
    </recommendedName>
</protein>
<dbReference type="InterPro" id="IPR043504">
    <property type="entry name" value="Peptidase_S1_PA_chymotrypsin"/>
</dbReference>
<feature type="domain" description="Reverse transcriptase" evidence="10">
    <location>
        <begin position="31"/>
        <end position="264"/>
    </location>
</feature>
<dbReference type="EMBL" id="CP162607">
    <property type="protein sequence ID" value="XDK37104.1"/>
    <property type="molecule type" value="Genomic_DNA"/>
</dbReference>
<dbReference type="GO" id="GO:0046872">
    <property type="term" value="F:metal ion binding"/>
    <property type="evidence" value="ECO:0007669"/>
    <property type="project" value="UniProtKB-KW"/>
</dbReference>
<evidence type="ECO:0000256" key="6">
    <source>
        <dbReference type="ARBA" id="ARBA00022918"/>
    </source>
</evidence>
<keyword evidence="7" id="KW-0051">Antiviral defense</keyword>
<dbReference type="Pfam" id="PF00078">
    <property type="entry name" value="RVT_1"/>
    <property type="match status" value="1"/>
</dbReference>
<keyword evidence="4" id="KW-0479">Metal-binding</keyword>
<comment type="similarity">
    <text evidence="8">Belongs to the bacterial reverse transcriptase family.</text>
</comment>
<evidence type="ECO:0000256" key="7">
    <source>
        <dbReference type="ARBA" id="ARBA00023118"/>
    </source>
</evidence>
<dbReference type="InterPro" id="IPR051083">
    <property type="entry name" value="GrpII_Intron_Splice-Mob/Def"/>
</dbReference>
<evidence type="ECO:0000256" key="4">
    <source>
        <dbReference type="ARBA" id="ARBA00022723"/>
    </source>
</evidence>
<dbReference type="PRINTS" id="PR00866">
    <property type="entry name" value="RNADNAPOLMS"/>
</dbReference>
<sequence length="563" mass="62657">MNGGFFLNFVALNPHTAPEELATLLGTDYAKIKHFYYRGEMRRHYLAFEIPKKSGGKRKILAPTDKLKTIQGRIAGLLSKLYKPRAPVKAFLAGQSIVTNARPHCRKEYVFNIDLENFFGTITFGRVRGMLMAKPYSLSPETASVIAHLTTVDGILPQGAPSSPVISNMLCASLDRGLYSLAKRHRAVYTRYADDMTFSFYSPIEYISRELVDWCELKGRPNHYGSKVGIELATVIETHGFKINKDKVRLQGARERQIVTGLVTNQKPNVPRPYIRKTAALIHSIEKFGLEVANSVFKEKNPNSTATIETHLQGRLLYIKQVVGEESEVYRRLAHRYNILPINSKVPNTPITTREDSDNFKVGKFIKDKCWVIEINEEIGGRLVNSQGSAFLIEGRLLVTCEHVLAELFGDGVRVEVPECLIRRVGDESIYEAKVIIRDKDLDLAVLKILDPPADLEVFSLEDVKEPSIGDRVAVLGFPNFKEGSSDVGVLKCRLTNKYPLSGVMHSEVDKTLYSGNSGGPVINSSYHVVGIAAQGAAGSPEGKNSFIRVSELKKYLEKSGVI</sequence>
<keyword evidence="3" id="KW-0548">Nucleotidyltransferase</keyword>
<proteinExistence type="inferred from homology"/>
<evidence type="ECO:0000259" key="10">
    <source>
        <dbReference type="PROSITE" id="PS50878"/>
    </source>
</evidence>
<dbReference type="InterPro" id="IPR000123">
    <property type="entry name" value="Reverse_transcriptase_msDNA"/>
</dbReference>
<dbReference type="GO" id="GO:0003964">
    <property type="term" value="F:RNA-directed DNA polymerase activity"/>
    <property type="evidence" value="ECO:0007669"/>
    <property type="project" value="UniProtKB-KW"/>
</dbReference>
<evidence type="ECO:0000256" key="1">
    <source>
        <dbReference type="ARBA" id="ARBA00012493"/>
    </source>
</evidence>
<keyword evidence="5" id="KW-0460">Magnesium</keyword>
<keyword evidence="2" id="KW-0808">Transferase</keyword>
<comment type="catalytic activity">
    <reaction evidence="9">
        <text>DNA(n) + a 2'-deoxyribonucleoside 5'-triphosphate = DNA(n+1) + diphosphate</text>
        <dbReference type="Rhea" id="RHEA:22508"/>
        <dbReference type="Rhea" id="RHEA-COMP:17339"/>
        <dbReference type="Rhea" id="RHEA-COMP:17340"/>
        <dbReference type="ChEBI" id="CHEBI:33019"/>
        <dbReference type="ChEBI" id="CHEBI:61560"/>
        <dbReference type="ChEBI" id="CHEBI:173112"/>
        <dbReference type="EC" id="2.7.7.49"/>
    </reaction>
</comment>
<dbReference type="Gene3D" id="2.40.10.10">
    <property type="entry name" value="Trypsin-like serine proteases"/>
    <property type="match status" value="2"/>
</dbReference>
<dbReference type="InterPro" id="IPR043502">
    <property type="entry name" value="DNA/RNA_pol_sf"/>
</dbReference>
<reference evidence="11" key="1">
    <citation type="submission" date="2024-07" db="EMBL/GenBank/DDBJ databases">
        <title>Identification and characteristics of a novel species of coltsfoot's symbiotic bacteria.</title>
        <authorList>
            <person name="Juszczyk A."/>
            <person name="Jasielczuk I."/>
            <person name="Gurgul A."/>
            <person name="Rogala M."/>
            <person name="Kowalczyk A."/>
            <person name="Szmatola T."/>
            <person name="Kosecka-Strojek M."/>
            <person name="Arent Z."/>
            <person name="Latowski D."/>
        </authorList>
    </citation>
    <scope>NUCLEOTIDE SEQUENCE</scope>
    <source>
        <strain evidence="11">Hg7Tf</strain>
    </source>
</reference>
<dbReference type="SUPFAM" id="SSF56672">
    <property type="entry name" value="DNA/RNA polymerases"/>
    <property type="match status" value="1"/>
</dbReference>
<dbReference type="GO" id="GO:0003723">
    <property type="term" value="F:RNA binding"/>
    <property type="evidence" value="ECO:0007669"/>
    <property type="project" value="InterPro"/>
</dbReference>
<dbReference type="InterPro" id="IPR009003">
    <property type="entry name" value="Peptidase_S1_PA"/>
</dbReference>
<evidence type="ECO:0000256" key="3">
    <source>
        <dbReference type="ARBA" id="ARBA00022695"/>
    </source>
</evidence>
<dbReference type="RefSeq" id="WP_368491615.1">
    <property type="nucleotide sequence ID" value="NZ_CP162607.1"/>
</dbReference>
<evidence type="ECO:0000256" key="2">
    <source>
        <dbReference type="ARBA" id="ARBA00022679"/>
    </source>
</evidence>
<dbReference type="Pfam" id="PF13365">
    <property type="entry name" value="Trypsin_2"/>
    <property type="match status" value="1"/>
</dbReference>
<keyword evidence="6" id="KW-0695">RNA-directed DNA polymerase</keyword>
<evidence type="ECO:0000256" key="5">
    <source>
        <dbReference type="ARBA" id="ARBA00022842"/>
    </source>
</evidence>
<dbReference type="SUPFAM" id="SSF50494">
    <property type="entry name" value="Trypsin-like serine proteases"/>
    <property type="match status" value="1"/>
</dbReference>
<gene>
    <name evidence="11" type="ORF">AB4Y39_26065</name>
</gene>
<name>A0AB39HXV9_9PSED</name>
<dbReference type="GO" id="GO:0051607">
    <property type="term" value="P:defense response to virus"/>
    <property type="evidence" value="ECO:0007669"/>
    <property type="project" value="UniProtKB-KW"/>
</dbReference>
<accession>A0AB39HXV9</accession>
<dbReference type="CDD" id="cd03487">
    <property type="entry name" value="RT_Bac_retron_II"/>
    <property type="match status" value="1"/>
</dbReference>
<evidence type="ECO:0000256" key="8">
    <source>
        <dbReference type="ARBA" id="ARBA00034120"/>
    </source>
</evidence>
<dbReference type="PROSITE" id="PS50878">
    <property type="entry name" value="RT_POL"/>
    <property type="match status" value="1"/>
</dbReference>